<dbReference type="InterPro" id="IPR038536">
    <property type="entry name" value="Alkyl/aryl-sulf_dimr_sf"/>
</dbReference>
<dbReference type="InterPro" id="IPR052195">
    <property type="entry name" value="Bact_Alkyl/Aryl-Sulfatase"/>
</dbReference>
<dbReference type="Gene3D" id="3.60.15.30">
    <property type="entry name" value="Metallo-beta-lactamase domain"/>
    <property type="match status" value="1"/>
</dbReference>
<evidence type="ECO:0000313" key="3">
    <source>
        <dbReference type="Proteomes" id="UP001143362"/>
    </source>
</evidence>
<gene>
    <name evidence="2" type="ORF">EYC98_08335</name>
</gene>
<dbReference type="Proteomes" id="UP001143362">
    <property type="component" value="Unassembled WGS sequence"/>
</dbReference>
<dbReference type="EMBL" id="SHNN01000001">
    <property type="protein sequence ID" value="MCX2980874.1"/>
    <property type="molecule type" value="Genomic_DNA"/>
</dbReference>
<dbReference type="InterPro" id="IPR044097">
    <property type="entry name" value="Bds1/SdsA1_MBL-fold"/>
</dbReference>
<sequence length="480" mass="53536">MKAAIRITKPKHPENVANIARSGEAGGLLGSRLKVGFHRAWLAAALMATASFGMADDYTPKALESGRADPSLHLRQGSTQTEAQKVNEVIYKATGFGNTFMVVTDQGNVIVDTSLEAMAPHHKKLLTAVSDGPIHSVIITHAHADHTGGVELWREPETRVIAQENMVEFLHYQNRLSGMFNRRNQAQFGFELDSRQMPASNADNFGADIFPNTLFDKEYTFSAGGQQFQVLHTPAETYDALTVWMPQHKAAFVGDLYYRSFPNIYTLRGTKPRWALDYIDSLNRVLALKPELLLPSHGEPIEGWDNIRAALTQYRDAIQYVHDQTVIGMNQGKDVYSLMREIRLPQALDVGEGYGWISWSVRGIYEGYVGWFDANPVSMYAESPESVYPELVAMAGGADKVIKQAQPLLEQGELVKALRLAEAALLADPHNRTALELRLTALSQLRQDSSNLNESGWLNFGIRETQRRLEQVEAATPKRR</sequence>
<evidence type="ECO:0000259" key="1">
    <source>
        <dbReference type="SMART" id="SM00849"/>
    </source>
</evidence>
<feature type="domain" description="Metallo-beta-lactamase" evidence="1">
    <location>
        <begin position="96"/>
        <end position="297"/>
    </location>
</feature>
<dbReference type="SUPFAM" id="SSF56281">
    <property type="entry name" value="Metallo-hydrolase/oxidoreductase"/>
    <property type="match status" value="1"/>
</dbReference>
<dbReference type="Pfam" id="PF14863">
    <property type="entry name" value="Alkyl_sulf_dimr"/>
    <property type="match status" value="1"/>
</dbReference>
<keyword evidence="3" id="KW-1185">Reference proteome</keyword>
<dbReference type="InterPro" id="IPR001279">
    <property type="entry name" value="Metallo-B-lactamas"/>
</dbReference>
<dbReference type="PANTHER" id="PTHR43223:SF2">
    <property type="entry name" value="METALLO-BETA-LACTAMASE DOMAIN-CONTAINING PROTEIN"/>
    <property type="match status" value="1"/>
</dbReference>
<accession>A0ABT3TF46</accession>
<organism evidence="2 3">
    <name type="scientific">Candidatus Litorirhabdus singularis</name>
    <dbReference type="NCBI Taxonomy" id="2518993"/>
    <lineage>
        <taxon>Bacteria</taxon>
        <taxon>Pseudomonadati</taxon>
        <taxon>Pseudomonadota</taxon>
        <taxon>Gammaproteobacteria</taxon>
        <taxon>Cellvibrionales</taxon>
        <taxon>Halieaceae</taxon>
        <taxon>Candidatus Litorirhabdus</taxon>
    </lineage>
</organism>
<proteinExistence type="predicted"/>
<protein>
    <submittedName>
        <fullName evidence="2">MBL fold metallo-hydrolase</fullName>
    </submittedName>
</protein>
<name>A0ABT3TF46_9GAMM</name>
<reference evidence="2" key="1">
    <citation type="submission" date="2019-02" db="EMBL/GenBank/DDBJ databases">
        <authorList>
            <person name="Li S.-H."/>
        </authorList>
    </citation>
    <scope>NUCLEOTIDE SEQUENCE</scope>
    <source>
        <strain evidence="2">IMCC14734</strain>
    </source>
</reference>
<dbReference type="RefSeq" id="WP_279244853.1">
    <property type="nucleotide sequence ID" value="NZ_SHNN01000001.1"/>
</dbReference>
<dbReference type="CDD" id="cd07710">
    <property type="entry name" value="arylsulfatase_Sdsa1-like_MBL-fold"/>
    <property type="match status" value="1"/>
</dbReference>
<comment type="caution">
    <text evidence="2">The sequence shown here is derived from an EMBL/GenBank/DDBJ whole genome shotgun (WGS) entry which is preliminary data.</text>
</comment>
<dbReference type="InterPro" id="IPR029228">
    <property type="entry name" value="Alkyl_sulf_dimr"/>
</dbReference>
<evidence type="ECO:0000313" key="2">
    <source>
        <dbReference type="EMBL" id="MCX2980874.1"/>
    </source>
</evidence>
<dbReference type="PANTHER" id="PTHR43223">
    <property type="entry name" value="ALKYL/ARYL-SULFATASE"/>
    <property type="match status" value="1"/>
</dbReference>
<dbReference type="Gene3D" id="1.25.40.880">
    <property type="entry name" value="Alkyl sulfatase, dimerisation domain"/>
    <property type="match status" value="1"/>
</dbReference>
<dbReference type="InterPro" id="IPR036866">
    <property type="entry name" value="RibonucZ/Hydroxyglut_hydro"/>
</dbReference>
<dbReference type="SMART" id="SM00849">
    <property type="entry name" value="Lactamase_B"/>
    <property type="match status" value="1"/>
</dbReference>
<dbReference type="Pfam" id="PF00753">
    <property type="entry name" value="Lactamase_B"/>
    <property type="match status" value="1"/>
</dbReference>